<dbReference type="Proteomes" id="UP001281147">
    <property type="component" value="Unassembled WGS sequence"/>
</dbReference>
<evidence type="ECO:0000313" key="2">
    <source>
        <dbReference type="Proteomes" id="UP001281147"/>
    </source>
</evidence>
<keyword evidence="2" id="KW-1185">Reference proteome</keyword>
<reference evidence="1" key="1">
    <citation type="submission" date="2023-07" db="EMBL/GenBank/DDBJ databases">
        <title>Black Yeasts Isolated from many extreme environments.</title>
        <authorList>
            <person name="Coleine C."/>
            <person name="Stajich J.E."/>
            <person name="Selbmann L."/>
        </authorList>
    </citation>
    <scope>NUCLEOTIDE SEQUENCE</scope>
    <source>
        <strain evidence="1">CCFEE 5714</strain>
    </source>
</reference>
<protein>
    <submittedName>
        <fullName evidence="1">Uncharacterized protein</fullName>
    </submittedName>
</protein>
<proteinExistence type="predicted"/>
<accession>A0ACC3NY39</accession>
<comment type="caution">
    <text evidence="1">The sequence shown here is derived from an EMBL/GenBank/DDBJ whole genome shotgun (WGS) entry which is preliminary data.</text>
</comment>
<organism evidence="1 2">
    <name type="scientific">Vermiconidia calcicola</name>
    <dbReference type="NCBI Taxonomy" id="1690605"/>
    <lineage>
        <taxon>Eukaryota</taxon>
        <taxon>Fungi</taxon>
        <taxon>Dikarya</taxon>
        <taxon>Ascomycota</taxon>
        <taxon>Pezizomycotina</taxon>
        <taxon>Dothideomycetes</taxon>
        <taxon>Dothideomycetidae</taxon>
        <taxon>Mycosphaerellales</taxon>
        <taxon>Extremaceae</taxon>
        <taxon>Vermiconidia</taxon>
    </lineage>
</organism>
<sequence>PDARRVIRRKKSMVEVEQEDERRSCSDELVGLVEPRPYVGPSLGGIEEVLEGRV</sequence>
<name>A0ACC3NY39_9PEZI</name>
<evidence type="ECO:0000313" key="1">
    <source>
        <dbReference type="EMBL" id="KAK3725091.1"/>
    </source>
</evidence>
<gene>
    <name evidence="1" type="ORF">LTR37_000602</name>
</gene>
<dbReference type="EMBL" id="JAUTXU010000003">
    <property type="protein sequence ID" value="KAK3725091.1"/>
    <property type="molecule type" value="Genomic_DNA"/>
</dbReference>
<feature type="non-terminal residue" evidence="1">
    <location>
        <position position="1"/>
    </location>
</feature>